<keyword evidence="3" id="KW-1185">Reference proteome</keyword>
<comment type="caution">
    <text evidence="2">The sequence shown here is derived from an EMBL/GenBank/DDBJ whole genome shotgun (WGS) entry which is preliminary data.</text>
</comment>
<proteinExistence type="predicted"/>
<dbReference type="Proteomes" id="UP000243507">
    <property type="component" value="Unassembled WGS sequence"/>
</dbReference>
<dbReference type="EMBL" id="NTJD01000001">
    <property type="protein sequence ID" value="PCD77804.1"/>
    <property type="molecule type" value="Genomic_DNA"/>
</dbReference>
<evidence type="ECO:0000313" key="2">
    <source>
        <dbReference type="EMBL" id="PCD77804.1"/>
    </source>
</evidence>
<dbReference type="OrthoDB" id="7866534at2"/>
<dbReference type="RefSeq" id="WP_096429861.1">
    <property type="nucleotide sequence ID" value="NZ_NTJD01000001.1"/>
</dbReference>
<keyword evidence="1" id="KW-0472">Membrane</keyword>
<accession>A0A2A4CUP2</accession>
<keyword evidence="1" id="KW-0812">Transmembrane</keyword>
<reference evidence="2 3" key="1">
    <citation type="submission" date="2017-09" db="EMBL/GenBank/DDBJ databases">
        <title>A multilocus sequence analysis scheme for characterization of bacteria in the genus Thioclava.</title>
        <authorList>
            <person name="Liu Y."/>
            <person name="Shao Z."/>
        </authorList>
    </citation>
    <scope>NUCLEOTIDE SEQUENCE [LARGE SCALE GENOMIC DNA]</scope>
    <source>
        <strain evidence="2 3">CAU 1312</strain>
    </source>
</reference>
<dbReference type="AlphaFoldDB" id="A0A2A4CUP2"/>
<protein>
    <submittedName>
        <fullName evidence="2">Uncharacterized protein</fullName>
    </submittedName>
</protein>
<feature type="transmembrane region" description="Helical" evidence="1">
    <location>
        <begin position="48"/>
        <end position="67"/>
    </location>
</feature>
<name>A0A2A4CUP2_9RHOB</name>
<evidence type="ECO:0000256" key="1">
    <source>
        <dbReference type="SAM" id="Phobius"/>
    </source>
</evidence>
<evidence type="ECO:0000313" key="3">
    <source>
        <dbReference type="Proteomes" id="UP000243507"/>
    </source>
</evidence>
<gene>
    <name evidence="2" type="ORF">CLN94_00305</name>
</gene>
<sequence>MSDRNLKDFEARLQKIEQIQKAGGAFEATGTLGRSYFDSTRPKSRRSIPLRALGMILFSALLLKAAMFSHMGPTSYDQKVAMLETGSMVEQASAWVLRADPLTRKIADSLHPIMN</sequence>
<keyword evidence="1" id="KW-1133">Transmembrane helix</keyword>
<organism evidence="2 3">
    <name type="scientific">Pseudothioclava arenosa</name>
    <dbReference type="NCBI Taxonomy" id="1795308"/>
    <lineage>
        <taxon>Bacteria</taxon>
        <taxon>Pseudomonadati</taxon>
        <taxon>Pseudomonadota</taxon>
        <taxon>Alphaproteobacteria</taxon>
        <taxon>Rhodobacterales</taxon>
        <taxon>Paracoccaceae</taxon>
        <taxon>Pseudothioclava</taxon>
    </lineage>
</organism>